<dbReference type="InterPro" id="IPR017154">
    <property type="entry name" value="PC4-like"/>
</dbReference>
<evidence type="ECO:0000313" key="3">
    <source>
        <dbReference type="Proteomes" id="UP000754226"/>
    </source>
</evidence>
<dbReference type="PIRSF" id="PIRSF037246">
    <property type="entry name" value="UCP037246"/>
    <property type="match status" value="1"/>
</dbReference>
<dbReference type="InterPro" id="IPR003173">
    <property type="entry name" value="PC4_C"/>
</dbReference>
<dbReference type="Gene3D" id="2.30.31.70">
    <property type="match status" value="1"/>
</dbReference>
<dbReference type="GO" id="GO:0003677">
    <property type="term" value="F:DNA binding"/>
    <property type="evidence" value="ECO:0007669"/>
    <property type="project" value="InterPro"/>
</dbReference>
<evidence type="ECO:0000259" key="1">
    <source>
        <dbReference type="Pfam" id="PF02229"/>
    </source>
</evidence>
<reference evidence="2" key="1">
    <citation type="submission" date="2021-02" db="EMBL/GenBank/DDBJ databases">
        <title>Infant gut strain persistence is associated with maternal origin, phylogeny, and functional potential including surface adhesion and iron acquisition.</title>
        <authorList>
            <person name="Lou Y.C."/>
        </authorList>
    </citation>
    <scope>NUCLEOTIDE SEQUENCE</scope>
    <source>
        <strain evidence="2">L3_106_000M1_dasL3_106_000M1_concoct_15</strain>
    </source>
</reference>
<protein>
    <recommendedName>
        <fullName evidence="1">Transcriptional coactivator p15 (PC4) C-terminal domain-containing protein</fullName>
    </recommendedName>
</protein>
<dbReference type="EMBL" id="JAGZCZ010000001">
    <property type="protein sequence ID" value="MBS5519022.1"/>
    <property type="molecule type" value="Genomic_DNA"/>
</dbReference>
<sequence length="76" mass="8621">MAEKEFSYEIIKQVAVLSKSAKGWTKEINVISWNSGTPKYDIRDWAPDHSKMSKGVTLSVEETAHLVKALQEEELL</sequence>
<accession>A0A943I3M9</accession>
<gene>
    <name evidence="2" type="ORF">KHX13_01560</name>
</gene>
<comment type="caution">
    <text evidence="2">The sequence shown here is derived from an EMBL/GenBank/DDBJ whole genome shotgun (WGS) entry which is preliminary data.</text>
</comment>
<feature type="domain" description="Transcriptional coactivator p15 (PC4) C-terminal" evidence="1">
    <location>
        <begin position="21"/>
        <end position="69"/>
    </location>
</feature>
<proteinExistence type="predicted"/>
<dbReference type="GO" id="GO:0006355">
    <property type="term" value="P:regulation of DNA-templated transcription"/>
    <property type="evidence" value="ECO:0007669"/>
    <property type="project" value="InterPro"/>
</dbReference>
<dbReference type="AlphaFoldDB" id="A0A943I3M9"/>
<dbReference type="Proteomes" id="UP000754226">
    <property type="component" value="Unassembled WGS sequence"/>
</dbReference>
<dbReference type="Pfam" id="PF02229">
    <property type="entry name" value="PC4"/>
    <property type="match status" value="1"/>
</dbReference>
<organism evidence="2 3">
    <name type="scientific">Acidaminococcus intestini</name>
    <dbReference type="NCBI Taxonomy" id="187327"/>
    <lineage>
        <taxon>Bacteria</taxon>
        <taxon>Bacillati</taxon>
        <taxon>Bacillota</taxon>
        <taxon>Negativicutes</taxon>
        <taxon>Acidaminococcales</taxon>
        <taxon>Acidaminococcaceae</taxon>
        <taxon>Acidaminococcus</taxon>
    </lineage>
</organism>
<evidence type="ECO:0000313" key="2">
    <source>
        <dbReference type="EMBL" id="MBS5519022.1"/>
    </source>
</evidence>
<name>A0A943I3M9_9FIRM</name>